<name>A0A369K1J6_HYPMA</name>
<evidence type="ECO:0000313" key="2">
    <source>
        <dbReference type="EMBL" id="RDB27462.1"/>
    </source>
</evidence>
<reference evidence="2" key="1">
    <citation type="submission" date="2018-04" db="EMBL/GenBank/DDBJ databases">
        <title>Whole genome sequencing of Hypsizygus marmoreus.</title>
        <authorList>
            <person name="Choi I.-G."/>
            <person name="Min B."/>
            <person name="Kim J.-G."/>
            <person name="Kim S."/>
            <person name="Oh Y.-L."/>
            <person name="Kong W.-S."/>
            <person name="Park H."/>
            <person name="Jeong J."/>
            <person name="Song E.-S."/>
        </authorList>
    </citation>
    <scope>NUCLEOTIDE SEQUENCE [LARGE SCALE GENOMIC DNA]</scope>
    <source>
        <strain evidence="2">51987-8</strain>
    </source>
</reference>
<dbReference type="EMBL" id="LUEZ02000016">
    <property type="protein sequence ID" value="RDB27462.1"/>
    <property type="molecule type" value="Genomic_DNA"/>
</dbReference>
<feature type="region of interest" description="Disordered" evidence="1">
    <location>
        <begin position="47"/>
        <end position="67"/>
    </location>
</feature>
<evidence type="ECO:0000256" key="1">
    <source>
        <dbReference type="SAM" id="MobiDB-lite"/>
    </source>
</evidence>
<dbReference type="InParanoid" id="A0A369K1J6"/>
<protein>
    <submittedName>
        <fullName evidence="2">Uncharacterized protein</fullName>
    </submittedName>
</protein>
<organism evidence="2 3">
    <name type="scientific">Hypsizygus marmoreus</name>
    <name type="common">White beech mushroom</name>
    <name type="synonym">Agaricus marmoreus</name>
    <dbReference type="NCBI Taxonomy" id="39966"/>
    <lineage>
        <taxon>Eukaryota</taxon>
        <taxon>Fungi</taxon>
        <taxon>Dikarya</taxon>
        <taxon>Basidiomycota</taxon>
        <taxon>Agaricomycotina</taxon>
        <taxon>Agaricomycetes</taxon>
        <taxon>Agaricomycetidae</taxon>
        <taxon>Agaricales</taxon>
        <taxon>Tricholomatineae</taxon>
        <taxon>Lyophyllaceae</taxon>
        <taxon>Hypsizygus</taxon>
    </lineage>
</organism>
<comment type="caution">
    <text evidence="2">The sequence shown here is derived from an EMBL/GenBank/DDBJ whole genome shotgun (WGS) entry which is preliminary data.</text>
</comment>
<sequence length="67" mass="7403">MSVKLVHLRSCHSDALRFRHHEMRRIYAGVIGGGRVVDYGWDRFTASSPSSTLAGSSIECSDQPDVP</sequence>
<dbReference type="Proteomes" id="UP000076154">
    <property type="component" value="Unassembled WGS sequence"/>
</dbReference>
<dbReference type="AlphaFoldDB" id="A0A369K1J6"/>
<keyword evidence="3" id="KW-1185">Reference proteome</keyword>
<proteinExistence type="predicted"/>
<evidence type="ECO:0000313" key="3">
    <source>
        <dbReference type="Proteomes" id="UP000076154"/>
    </source>
</evidence>
<feature type="compositionally biased region" description="Low complexity" evidence="1">
    <location>
        <begin position="47"/>
        <end position="57"/>
    </location>
</feature>
<accession>A0A369K1J6</accession>
<gene>
    <name evidence="2" type="ORF">Hypma_004101</name>
</gene>